<evidence type="ECO:0000313" key="9">
    <source>
        <dbReference type="EMBL" id="CAH2089006.1"/>
    </source>
</evidence>
<evidence type="ECO:0000313" key="10">
    <source>
        <dbReference type="Proteomes" id="UP001153954"/>
    </source>
</evidence>
<dbReference type="PANTHER" id="PTHR22930:SF289">
    <property type="entry name" value="DDE TNP4 DOMAIN-CONTAINING PROTEIN-RELATED"/>
    <property type="match status" value="1"/>
</dbReference>
<sequence length="331" mass="37829">MEYYSSDDSDMELFQMIIDCDDDSDSDTGTVQKKYRPRVNYMEKLNDYEFAYRFRINKSGVNQIINLLQPYLSGTTQRNHRITTLHQTLLTLRFFALGTMLVSVADFVGVSIASASRIVSDVSRAIARLVHGAIDGTHILIQSTNSNIGEEFRNTKGTFSMNVQVVCNASLIFQNVVARWPGSTHDATIFNHSDLKDYCEQGGLGNRWLLGDSGYPYKPYLLTPLLNPNTPSEQRYNEAHIKTRNTIEIYIGVWKIRFPVLSLKSRLKLENIQAVIIATSVLHYIARSMNLEEVEPEVFIPNISLESNRLYDHGPPEYVSERQHLIDNYFQ</sequence>
<dbReference type="GO" id="GO:0046872">
    <property type="term" value="F:metal ion binding"/>
    <property type="evidence" value="ECO:0007669"/>
    <property type="project" value="UniProtKB-KW"/>
</dbReference>
<evidence type="ECO:0000256" key="6">
    <source>
        <dbReference type="ARBA" id="ARBA00022801"/>
    </source>
</evidence>
<dbReference type="EMBL" id="CAKOGL010000007">
    <property type="protein sequence ID" value="CAH2089006.1"/>
    <property type="molecule type" value="Genomic_DNA"/>
</dbReference>
<keyword evidence="5" id="KW-0479">Metal-binding</keyword>
<keyword evidence="4" id="KW-0540">Nuclease</keyword>
<dbReference type="InterPro" id="IPR027806">
    <property type="entry name" value="HARBI1_dom"/>
</dbReference>
<keyword evidence="10" id="KW-1185">Reference proteome</keyword>
<evidence type="ECO:0000256" key="3">
    <source>
        <dbReference type="ARBA" id="ARBA00006958"/>
    </source>
</evidence>
<dbReference type="InterPro" id="IPR045249">
    <property type="entry name" value="HARBI1-like"/>
</dbReference>
<comment type="subcellular location">
    <subcellularLocation>
        <location evidence="2">Nucleus</location>
    </subcellularLocation>
</comment>
<proteinExistence type="inferred from homology"/>
<keyword evidence="7" id="KW-0539">Nucleus</keyword>
<comment type="cofactor">
    <cofactor evidence="1">
        <name>a divalent metal cation</name>
        <dbReference type="ChEBI" id="CHEBI:60240"/>
    </cofactor>
</comment>
<protein>
    <recommendedName>
        <fullName evidence="8">DDE Tnp4 domain-containing protein</fullName>
    </recommendedName>
</protein>
<dbReference type="Pfam" id="PF13359">
    <property type="entry name" value="DDE_Tnp_4"/>
    <property type="match status" value="1"/>
</dbReference>
<keyword evidence="6" id="KW-0378">Hydrolase</keyword>
<dbReference type="Proteomes" id="UP001153954">
    <property type="component" value="Unassembled WGS sequence"/>
</dbReference>
<gene>
    <name evidence="9" type="ORF">EEDITHA_LOCUS5104</name>
</gene>
<dbReference type="PANTHER" id="PTHR22930">
    <property type="match status" value="1"/>
</dbReference>
<evidence type="ECO:0000256" key="7">
    <source>
        <dbReference type="ARBA" id="ARBA00023242"/>
    </source>
</evidence>
<evidence type="ECO:0000259" key="8">
    <source>
        <dbReference type="Pfam" id="PF13359"/>
    </source>
</evidence>
<comment type="caution">
    <text evidence="9">The sequence shown here is derived from an EMBL/GenBank/DDBJ whole genome shotgun (WGS) entry which is preliminary data.</text>
</comment>
<reference evidence="9" key="1">
    <citation type="submission" date="2022-03" db="EMBL/GenBank/DDBJ databases">
        <authorList>
            <person name="Tunstrom K."/>
        </authorList>
    </citation>
    <scope>NUCLEOTIDE SEQUENCE</scope>
</reference>
<accession>A0AAU9TQ54</accession>
<evidence type="ECO:0000256" key="2">
    <source>
        <dbReference type="ARBA" id="ARBA00004123"/>
    </source>
</evidence>
<dbReference type="GO" id="GO:0004518">
    <property type="term" value="F:nuclease activity"/>
    <property type="evidence" value="ECO:0007669"/>
    <property type="project" value="UniProtKB-KW"/>
</dbReference>
<feature type="domain" description="DDE Tnp4" evidence="8">
    <location>
        <begin position="134"/>
        <end position="283"/>
    </location>
</feature>
<evidence type="ECO:0000256" key="4">
    <source>
        <dbReference type="ARBA" id="ARBA00022722"/>
    </source>
</evidence>
<name>A0AAU9TQ54_EUPED</name>
<organism evidence="9 10">
    <name type="scientific">Euphydryas editha</name>
    <name type="common">Edith's checkerspot</name>
    <dbReference type="NCBI Taxonomy" id="104508"/>
    <lineage>
        <taxon>Eukaryota</taxon>
        <taxon>Metazoa</taxon>
        <taxon>Ecdysozoa</taxon>
        <taxon>Arthropoda</taxon>
        <taxon>Hexapoda</taxon>
        <taxon>Insecta</taxon>
        <taxon>Pterygota</taxon>
        <taxon>Neoptera</taxon>
        <taxon>Endopterygota</taxon>
        <taxon>Lepidoptera</taxon>
        <taxon>Glossata</taxon>
        <taxon>Ditrysia</taxon>
        <taxon>Papilionoidea</taxon>
        <taxon>Nymphalidae</taxon>
        <taxon>Nymphalinae</taxon>
        <taxon>Euphydryas</taxon>
    </lineage>
</organism>
<dbReference type="AlphaFoldDB" id="A0AAU9TQ54"/>
<evidence type="ECO:0000256" key="5">
    <source>
        <dbReference type="ARBA" id="ARBA00022723"/>
    </source>
</evidence>
<evidence type="ECO:0000256" key="1">
    <source>
        <dbReference type="ARBA" id="ARBA00001968"/>
    </source>
</evidence>
<comment type="similarity">
    <text evidence="3">Belongs to the HARBI1 family.</text>
</comment>
<dbReference type="GO" id="GO:0016787">
    <property type="term" value="F:hydrolase activity"/>
    <property type="evidence" value="ECO:0007669"/>
    <property type="project" value="UniProtKB-KW"/>
</dbReference>
<dbReference type="GO" id="GO:0005634">
    <property type="term" value="C:nucleus"/>
    <property type="evidence" value="ECO:0007669"/>
    <property type="project" value="UniProtKB-SubCell"/>
</dbReference>